<reference evidence="2" key="1">
    <citation type="submission" date="2022-01" db="EMBL/GenBank/DDBJ databases">
        <title>Draft genome sequence of Sabulilitoribacter arenilitoris KCTC 52401.</title>
        <authorList>
            <person name="Oh J.-S."/>
        </authorList>
    </citation>
    <scope>NUCLEOTIDE SEQUENCE</scope>
    <source>
        <strain evidence="2">HMF6543</strain>
    </source>
</reference>
<feature type="domain" description="Arm DNA-binding" evidence="1">
    <location>
        <begin position="15"/>
        <end position="50"/>
    </location>
</feature>
<comment type="caution">
    <text evidence="2">The sequence shown here is derived from an EMBL/GenBank/DDBJ whole genome shotgun (WGS) entry which is preliminary data.</text>
</comment>
<dbReference type="RefSeq" id="WP_237239578.1">
    <property type="nucleotide sequence ID" value="NZ_JAKKDU010000007.1"/>
</dbReference>
<dbReference type="EMBL" id="JAKKDU010000007">
    <property type="protein sequence ID" value="MCF7568235.1"/>
    <property type="molecule type" value="Genomic_DNA"/>
</dbReference>
<dbReference type="AlphaFoldDB" id="A0AAE3EMQ9"/>
<dbReference type="InterPro" id="IPR035386">
    <property type="entry name" value="Arm-DNA-bind_5"/>
</dbReference>
<sequence length="58" mass="6701">MRSNNTFTIIFFSKKSRSNSNLLNVYCRITVEGKRSEISLKRSIPVNNWDVLDSEAGY</sequence>
<evidence type="ECO:0000259" key="1">
    <source>
        <dbReference type="Pfam" id="PF17293"/>
    </source>
</evidence>
<proteinExistence type="predicted"/>
<name>A0AAE3EMQ9_9FLAO</name>
<keyword evidence="2" id="KW-0238">DNA-binding</keyword>
<protein>
    <submittedName>
        <fullName evidence="2">Arm DNA-binding domain-containing protein</fullName>
    </submittedName>
</protein>
<accession>A0AAE3EMQ9</accession>
<evidence type="ECO:0000313" key="2">
    <source>
        <dbReference type="EMBL" id="MCF7568235.1"/>
    </source>
</evidence>
<dbReference type="GO" id="GO:0003677">
    <property type="term" value="F:DNA binding"/>
    <property type="evidence" value="ECO:0007669"/>
    <property type="project" value="UniProtKB-KW"/>
</dbReference>
<evidence type="ECO:0000313" key="3">
    <source>
        <dbReference type="Proteomes" id="UP001199795"/>
    </source>
</evidence>
<gene>
    <name evidence="2" type="ORF">L3X37_07645</name>
</gene>
<dbReference type="Proteomes" id="UP001199795">
    <property type="component" value="Unassembled WGS sequence"/>
</dbReference>
<keyword evidence="3" id="KW-1185">Reference proteome</keyword>
<organism evidence="2 3">
    <name type="scientific">Wocania arenilitoris</name>
    <dbReference type="NCBI Taxonomy" id="2044858"/>
    <lineage>
        <taxon>Bacteria</taxon>
        <taxon>Pseudomonadati</taxon>
        <taxon>Bacteroidota</taxon>
        <taxon>Flavobacteriia</taxon>
        <taxon>Flavobacteriales</taxon>
        <taxon>Flavobacteriaceae</taxon>
        <taxon>Wocania</taxon>
    </lineage>
</organism>
<dbReference type="Pfam" id="PF17293">
    <property type="entry name" value="Arm-DNA-bind_5"/>
    <property type="match status" value="1"/>
</dbReference>